<dbReference type="AlphaFoldDB" id="A0A212KYQ3"/>
<dbReference type="EMBL" id="FMJC01000001">
    <property type="protein sequence ID" value="SCM70434.1"/>
    <property type="molecule type" value="Genomic_DNA"/>
</dbReference>
<organism evidence="1">
    <name type="scientific">uncultured Desulfovibrio sp</name>
    <dbReference type="NCBI Taxonomy" id="167968"/>
    <lineage>
        <taxon>Bacteria</taxon>
        <taxon>Pseudomonadati</taxon>
        <taxon>Thermodesulfobacteriota</taxon>
        <taxon>Desulfovibrionia</taxon>
        <taxon>Desulfovibrionales</taxon>
        <taxon>Desulfovibrionaceae</taxon>
        <taxon>Desulfovibrio</taxon>
        <taxon>environmental samples</taxon>
    </lineage>
</organism>
<protein>
    <submittedName>
        <fullName evidence="1">Uncharacterized protein</fullName>
    </submittedName>
</protein>
<reference evidence="1" key="1">
    <citation type="submission" date="2016-08" db="EMBL/GenBank/DDBJ databases">
        <authorList>
            <person name="Seilhamer J.J."/>
        </authorList>
    </citation>
    <scope>NUCLEOTIDE SEQUENCE</scope>
    <source>
        <strain evidence="1">86-1</strain>
    </source>
</reference>
<name>A0A212KYQ3_9BACT</name>
<gene>
    <name evidence="1" type="ORF">KL86DES1_10404</name>
</gene>
<accession>A0A212KYQ3</accession>
<evidence type="ECO:0000313" key="1">
    <source>
        <dbReference type="EMBL" id="SCM70434.1"/>
    </source>
</evidence>
<sequence>MRFNLTDLYSLAQSTAHAKRLMEIFLTTARHEVQKLFYNILNLQLKNMLVIFLFF</sequence>
<proteinExistence type="predicted"/>